<dbReference type="AlphaFoldDB" id="A0AA41R6B4"/>
<dbReference type="Gene3D" id="3.40.50.1820">
    <property type="entry name" value="alpha/beta hydrolase"/>
    <property type="match status" value="1"/>
</dbReference>
<dbReference type="Proteomes" id="UP001165427">
    <property type="component" value="Unassembled WGS sequence"/>
</dbReference>
<reference evidence="3" key="1">
    <citation type="submission" date="2022-04" db="EMBL/GenBank/DDBJ databases">
        <title>Desulfatitalea alkaliphila sp. nov., a novel anaerobic sulfate-reducing bacterium isolated from terrestrial mud volcano, Taman Peninsula, Russia.</title>
        <authorList>
            <person name="Khomyakova M.A."/>
            <person name="Merkel A.Y."/>
            <person name="Slobodkin A.I."/>
        </authorList>
    </citation>
    <scope>NUCLEOTIDE SEQUENCE</scope>
    <source>
        <strain evidence="3">M08but</strain>
    </source>
</reference>
<dbReference type="InterPro" id="IPR000639">
    <property type="entry name" value="Epox_hydrolase-like"/>
</dbReference>
<evidence type="ECO:0000313" key="3">
    <source>
        <dbReference type="EMBL" id="MCJ8502447.1"/>
    </source>
</evidence>
<accession>A0AA41R6B4</accession>
<dbReference type="SUPFAM" id="SSF53474">
    <property type="entry name" value="alpha/beta-Hydrolases"/>
    <property type="match status" value="1"/>
</dbReference>
<dbReference type="Pfam" id="PF00561">
    <property type="entry name" value="Abhydrolase_1"/>
    <property type="match status" value="1"/>
</dbReference>
<comment type="caution">
    <text evidence="3">The sequence shown here is derived from an EMBL/GenBank/DDBJ whole genome shotgun (WGS) entry which is preliminary data.</text>
</comment>
<dbReference type="GO" id="GO:0016787">
    <property type="term" value="F:hydrolase activity"/>
    <property type="evidence" value="ECO:0007669"/>
    <property type="project" value="UniProtKB-KW"/>
</dbReference>
<sequence length="290" mass="32520">MKTRRIDIARGSFNIREGGASDGFPVVMLHGWPESSYCWEGVAAHMDPALRIIAPDLRGLGDSERTLNLEAYQKVELARDIIAILDDLAIDAFFLVGHDWGGIVAQEIALLVPDRVKQMVIMNIPVITNAAGAQEAGKALAAMRFMPYWYQYFQMQPHLPEAMIKGNEAVWVSYFFGKKGKDGIIPAANIAEYVRCYAIENTPATGASYYRAMAMDAQRWASMAGQRFTMPTLYIYGLEEITIVAENLLHLEDCFDSIQVEKRKAGHFIQEELPEEVADLMNRFFKSPTA</sequence>
<organism evidence="3 4">
    <name type="scientific">Desulfatitalea alkaliphila</name>
    <dbReference type="NCBI Taxonomy" id="2929485"/>
    <lineage>
        <taxon>Bacteria</taxon>
        <taxon>Pseudomonadati</taxon>
        <taxon>Thermodesulfobacteriota</taxon>
        <taxon>Desulfobacteria</taxon>
        <taxon>Desulfobacterales</taxon>
        <taxon>Desulfosarcinaceae</taxon>
        <taxon>Desulfatitalea</taxon>
    </lineage>
</organism>
<dbReference type="PRINTS" id="PR00412">
    <property type="entry name" value="EPOXHYDRLASE"/>
</dbReference>
<proteinExistence type="predicted"/>
<dbReference type="EMBL" id="JALJRB010000026">
    <property type="protein sequence ID" value="MCJ8502447.1"/>
    <property type="molecule type" value="Genomic_DNA"/>
</dbReference>
<dbReference type="PRINTS" id="PR00111">
    <property type="entry name" value="ABHYDROLASE"/>
</dbReference>
<gene>
    <name evidence="3" type="ORF">MRX98_17855</name>
</gene>
<evidence type="ECO:0000256" key="1">
    <source>
        <dbReference type="ARBA" id="ARBA00022801"/>
    </source>
</evidence>
<keyword evidence="1 3" id="KW-0378">Hydrolase</keyword>
<keyword evidence="4" id="KW-1185">Reference proteome</keyword>
<feature type="domain" description="AB hydrolase-1" evidence="2">
    <location>
        <begin position="25"/>
        <end position="272"/>
    </location>
</feature>
<dbReference type="RefSeq" id="WP_246913234.1">
    <property type="nucleotide sequence ID" value="NZ_JALJRB010000026.1"/>
</dbReference>
<protein>
    <submittedName>
        <fullName evidence="3">Alpha/beta hydrolase</fullName>
    </submittedName>
</protein>
<dbReference type="PANTHER" id="PTHR43329">
    <property type="entry name" value="EPOXIDE HYDROLASE"/>
    <property type="match status" value="1"/>
</dbReference>
<dbReference type="InterPro" id="IPR000073">
    <property type="entry name" value="AB_hydrolase_1"/>
</dbReference>
<dbReference type="InterPro" id="IPR029058">
    <property type="entry name" value="AB_hydrolase_fold"/>
</dbReference>
<name>A0AA41R6B4_9BACT</name>
<evidence type="ECO:0000313" key="4">
    <source>
        <dbReference type="Proteomes" id="UP001165427"/>
    </source>
</evidence>
<evidence type="ECO:0000259" key="2">
    <source>
        <dbReference type="Pfam" id="PF00561"/>
    </source>
</evidence>